<comment type="caution">
    <text evidence="1">The sequence shown here is derived from an EMBL/GenBank/DDBJ whole genome shotgun (WGS) entry which is preliminary data.</text>
</comment>
<accession>A0ABR2H779</accession>
<sequence length="85" mass="10089">MTVTSEYNYYKQCIDKCVSQMNECKNNQKHDHLLHSINYMQNEIQTLYDIGDFNLDLSANESDEVFTDDQLKQLNYDFDSDALMF</sequence>
<proteinExistence type="predicted"/>
<gene>
    <name evidence="1" type="ORF">M9Y10_026300</name>
</gene>
<dbReference type="EMBL" id="JAPFFF010000039">
    <property type="protein sequence ID" value="KAK8842078.1"/>
    <property type="molecule type" value="Genomic_DNA"/>
</dbReference>
<reference evidence="1 2" key="1">
    <citation type="submission" date="2024-04" db="EMBL/GenBank/DDBJ databases">
        <title>Tritrichomonas musculus Genome.</title>
        <authorList>
            <person name="Alves-Ferreira E."/>
            <person name="Grigg M."/>
            <person name="Lorenzi H."/>
            <person name="Galac M."/>
        </authorList>
    </citation>
    <scope>NUCLEOTIDE SEQUENCE [LARGE SCALE GENOMIC DNA]</scope>
    <source>
        <strain evidence="1 2">EAF2021</strain>
    </source>
</reference>
<dbReference type="Proteomes" id="UP001470230">
    <property type="component" value="Unassembled WGS sequence"/>
</dbReference>
<evidence type="ECO:0000313" key="1">
    <source>
        <dbReference type="EMBL" id="KAK8842078.1"/>
    </source>
</evidence>
<organism evidence="1 2">
    <name type="scientific">Tritrichomonas musculus</name>
    <dbReference type="NCBI Taxonomy" id="1915356"/>
    <lineage>
        <taxon>Eukaryota</taxon>
        <taxon>Metamonada</taxon>
        <taxon>Parabasalia</taxon>
        <taxon>Tritrichomonadida</taxon>
        <taxon>Tritrichomonadidae</taxon>
        <taxon>Tritrichomonas</taxon>
    </lineage>
</organism>
<name>A0ABR2H779_9EUKA</name>
<keyword evidence="2" id="KW-1185">Reference proteome</keyword>
<evidence type="ECO:0000313" key="2">
    <source>
        <dbReference type="Proteomes" id="UP001470230"/>
    </source>
</evidence>
<protein>
    <submittedName>
        <fullName evidence="1">Uncharacterized protein</fullName>
    </submittedName>
</protein>